<dbReference type="InterPro" id="IPR000462">
    <property type="entry name" value="CDP-OH_P_trans"/>
</dbReference>
<evidence type="ECO:0000313" key="15">
    <source>
        <dbReference type="Proteomes" id="UP000177309"/>
    </source>
</evidence>
<dbReference type="GO" id="GO:0046474">
    <property type="term" value="P:glycerophospholipid biosynthetic process"/>
    <property type="evidence" value="ECO:0007669"/>
    <property type="project" value="TreeGrafter"/>
</dbReference>
<dbReference type="PANTHER" id="PTHR14269:SF62">
    <property type="entry name" value="CDP-DIACYLGLYCEROL--GLYCEROL-3-PHOSPHATE 3-PHOSPHATIDYLTRANSFERASE 1, CHLOROPLASTIC"/>
    <property type="match status" value="1"/>
</dbReference>
<comment type="subcellular location">
    <subcellularLocation>
        <location evidence="1">Membrane</location>
        <topology evidence="1">Multi-pass membrane protein</topology>
    </subcellularLocation>
</comment>
<reference evidence="14 15" key="1">
    <citation type="journal article" date="2016" name="Nat. Commun.">
        <title>Thousands of microbial genomes shed light on interconnected biogeochemical processes in an aquifer system.</title>
        <authorList>
            <person name="Anantharaman K."/>
            <person name="Brown C.T."/>
            <person name="Hug L.A."/>
            <person name="Sharon I."/>
            <person name="Castelle C.J."/>
            <person name="Probst A.J."/>
            <person name="Thomas B.C."/>
            <person name="Singh A."/>
            <person name="Wilkins M.J."/>
            <person name="Karaoz U."/>
            <person name="Brodie E.L."/>
            <person name="Williams K.H."/>
            <person name="Hubbard S.S."/>
            <person name="Banfield J.F."/>
        </authorList>
    </citation>
    <scope>NUCLEOTIDE SEQUENCE [LARGE SCALE GENOMIC DNA]</scope>
</reference>
<dbReference type="InterPro" id="IPR004570">
    <property type="entry name" value="Phosphatidylglycerol_P_synth"/>
</dbReference>
<keyword evidence="4 12" id="KW-0808">Transferase</keyword>
<comment type="similarity">
    <text evidence="2 12">Belongs to the CDP-alcohol phosphatidyltransferase class-I family.</text>
</comment>
<gene>
    <name evidence="14" type="ORF">A2462_05235</name>
</gene>
<dbReference type="InterPro" id="IPR050324">
    <property type="entry name" value="CDP-alcohol_PTase-I"/>
</dbReference>
<evidence type="ECO:0000256" key="2">
    <source>
        <dbReference type="ARBA" id="ARBA00010441"/>
    </source>
</evidence>
<proteinExistence type="inferred from homology"/>
<organism evidence="14 15">
    <name type="scientific">candidate division WOR-1 bacterium RIFOXYC2_FULL_41_25</name>
    <dbReference type="NCBI Taxonomy" id="1802586"/>
    <lineage>
        <taxon>Bacteria</taxon>
        <taxon>Bacillati</taxon>
        <taxon>Saganbacteria</taxon>
    </lineage>
</organism>
<evidence type="ECO:0000256" key="11">
    <source>
        <dbReference type="NCBIfam" id="TIGR00560"/>
    </source>
</evidence>
<dbReference type="PROSITE" id="PS00379">
    <property type="entry name" value="CDP_ALCOHOL_P_TRANSF"/>
    <property type="match status" value="1"/>
</dbReference>
<evidence type="ECO:0000256" key="5">
    <source>
        <dbReference type="ARBA" id="ARBA00022692"/>
    </source>
</evidence>
<evidence type="ECO:0000256" key="8">
    <source>
        <dbReference type="ARBA" id="ARBA00023136"/>
    </source>
</evidence>
<evidence type="ECO:0000256" key="13">
    <source>
        <dbReference type="SAM" id="Phobius"/>
    </source>
</evidence>
<evidence type="ECO:0000256" key="12">
    <source>
        <dbReference type="RuleBase" id="RU003750"/>
    </source>
</evidence>
<feature type="transmembrane region" description="Helical" evidence="13">
    <location>
        <begin position="12"/>
        <end position="37"/>
    </location>
</feature>
<keyword evidence="8 13" id="KW-0472">Membrane</keyword>
<name>A0A1F4TR20_UNCSA</name>
<feature type="transmembrane region" description="Helical" evidence="13">
    <location>
        <begin position="68"/>
        <end position="90"/>
    </location>
</feature>
<keyword evidence="3" id="KW-0444">Lipid biosynthesis</keyword>
<dbReference type="Gene3D" id="1.20.120.1760">
    <property type="match status" value="1"/>
</dbReference>
<accession>A0A1F4TR20</accession>
<comment type="caution">
    <text evidence="14">The sequence shown here is derived from an EMBL/GenBank/DDBJ whole genome shotgun (WGS) entry which is preliminary data.</text>
</comment>
<evidence type="ECO:0000256" key="6">
    <source>
        <dbReference type="ARBA" id="ARBA00022989"/>
    </source>
</evidence>
<dbReference type="EC" id="2.7.8.5" evidence="11"/>
<feature type="transmembrane region" description="Helical" evidence="13">
    <location>
        <begin position="111"/>
        <end position="136"/>
    </location>
</feature>
<keyword evidence="6 13" id="KW-1133">Transmembrane helix</keyword>
<dbReference type="Pfam" id="PF01066">
    <property type="entry name" value="CDP-OH_P_transf"/>
    <property type="match status" value="1"/>
</dbReference>
<dbReference type="Proteomes" id="UP000177309">
    <property type="component" value="Unassembled WGS sequence"/>
</dbReference>
<keyword evidence="10" id="KW-1208">Phospholipid metabolism</keyword>
<dbReference type="GO" id="GO:0008444">
    <property type="term" value="F:CDP-diacylglycerol-glycerol-3-phosphate 3-phosphatidyltransferase activity"/>
    <property type="evidence" value="ECO:0007669"/>
    <property type="project" value="UniProtKB-UniRule"/>
</dbReference>
<dbReference type="InterPro" id="IPR043130">
    <property type="entry name" value="CDP-OH_PTrfase_TM_dom"/>
</dbReference>
<keyword evidence="9" id="KW-0594">Phospholipid biosynthesis</keyword>
<evidence type="ECO:0000256" key="7">
    <source>
        <dbReference type="ARBA" id="ARBA00023098"/>
    </source>
</evidence>
<feature type="transmembrane region" description="Helical" evidence="13">
    <location>
        <begin position="142"/>
        <end position="160"/>
    </location>
</feature>
<evidence type="ECO:0000313" key="14">
    <source>
        <dbReference type="EMBL" id="OGC34980.1"/>
    </source>
</evidence>
<keyword evidence="7" id="KW-0443">Lipid metabolism</keyword>
<protein>
    <recommendedName>
        <fullName evidence="11">CDP-diacylglycerol--glycerol-3-phosphate 3-phosphatidyltransferase</fullName>
        <ecNumber evidence="11">2.7.8.5</ecNumber>
    </recommendedName>
</protein>
<sequence>MTVPNYITFLRIIFIPLVLALLLLNLNGLAAILFMLLSFSDALDGYLARRLKQVSDLGKFLDPIADKILVISVLIALVGFGKANSIAVIIMVAREFLVSGIRIRAAQGNKIIAAIPLAKLKTFTQIIAVLMLILNVPLANTILWLAVLLSLASGGAYLWLSRILKP</sequence>
<evidence type="ECO:0000256" key="1">
    <source>
        <dbReference type="ARBA" id="ARBA00004141"/>
    </source>
</evidence>
<dbReference type="AlphaFoldDB" id="A0A1F4TR20"/>
<dbReference type="PANTHER" id="PTHR14269">
    <property type="entry name" value="CDP-DIACYLGLYCEROL--GLYCEROL-3-PHOSPHATE 3-PHOSPHATIDYLTRANSFERASE-RELATED"/>
    <property type="match status" value="1"/>
</dbReference>
<dbReference type="NCBIfam" id="TIGR00560">
    <property type="entry name" value="pgsA"/>
    <property type="match status" value="1"/>
</dbReference>
<dbReference type="InterPro" id="IPR048254">
    <property type="entry name" value="CDP_ALCOHOL_P_TRANSF_CS"/>
</dbReference>
<dbReference type="PIRSF" id="PIRSF000847">
    <property type="entry name" value="Phos_ph_gly_syn"/>
    <property type="match status" value="1"/>
</dbReference>
<evidence type="ECO:0000256" key="10">
    <source>
        <dbReference type="ARBA" id="ARBA00023264"/>
    </source>
</evidence>
<dbReference type="GO" id="GO:0016020">
    <property type="term" value="C:membrane"/>
    <property type="evidence" value="ECO:0007669"/>
    <property type="project" value="UniProtKB-SubCell"/>
</dbReference>
<dbReference type="EMBL" id="MEUI01000011">
    <property type="protein sequence ID" value="OGC34980.1"/>
    <property type="molecule type" value="Genomic_DNA"/>
</dbReference>
<evidence type="ECO:0000256" key="4">
    <source>
        <dbReference type="ARBA" id="ARBA00022679"/>
    </source>
</evidence>
<evidence type="ECO:0000256" key="9">
    <source>
        <dbReference type="ARBA" id="ARBA00023209"/>
    </source>
</evidence>
<evidence type="ECO:0000256" key="3">
    <source>
        <dbReference type="ARBA" id="ARBA00022516"/>
    </source>
</evidence>
<keyword evidence="5 13" id="KW-0812">Transmembrane</keyword>